<proteinExistence type="predicted"/>
<feature type="compositionally biased region" description="Low complexity" evidence="1">
    <location>
        <begin position="15"/>
        <end position="28"/>
    </location>
</feature>
<dbReference type="EMBL" id="CABVLI010000036">
    <property type="protein sequence ID" value="VVT11730.1"/>
    <property type="molecule type" value="Genomic_DNA"/>
</dbReference>
<reference evidence="2 3" key="1">
    <citation type="submission" date="2019-09" db="EMBL/GenBank/DDBJ databases">
        <authorList>
            <person name="Dittami M. S."/>
        </authorList>
    </citation>
    <scope>NUCLEOTIDE SEQUENCE [LARGE SCALE GENOMIC DNA]</scope>
    <source>
        <strain evidence="2">SPHINGO391</strain>
    </source>
</reference>
<evidence type="ECO:0000256" key="1">
    <source>
        <dbReference type="SAM" id="MobiDB-lite"/>
    </source>
</evidence>
<gene>
    <name evidence="2" type="ORF">SPHINGO391_410104</name>
</gene>
<protein>
    <submittedName>
        <fullName evidence="2">Uncharacterized protein</fullName>
    </submittedName>
</protein>
<dbReference type="Proteomes" id="UP000326857">
    <property type="component" value="Unassembled WGS sequence"/>
</dbReference>
<evidence type="ECO:0000313" key="3">
    <source>
        <dbReference type="Proteomes" id="UP000326857"/>
    </source>
</evidence>
<dbReference type="AlphaFoldDB" id="A0A5E7YYA1"/>
<feature type="compositionally biased region" description="Basic and acidic residues" evidence="1">
    <location>
        <begin position="29"/>
        <end position="42"/>
    </location>
</feature>
<sequence length="42" mass="4545">MPLYVQGDPDMPRYSALASNAPSSSALLDRLEQDGTPPRPDD</sequence>
<organism evidence="2 3">
    <name type="scientific">Sphingomonas aurantiaca</name>
    <dbReference type="NCBI Taxonomy" id="185949"/>
    <lineage>
        <taxon>Bacteria</taxon>
        <taxon>Pseudomonadati</taxon>
        <taxon>Pseudomonadota</taxon>
        <taxon>Alphaproteobacteria</taxon>
        <taxon>Sphingomonadales</taxon>
        <taxon>Sphingomonadaceae</taxon>
        <taxon>Sphingomonas</taxon>
    </lineage>
</organism>
<name>A0A5E7YYA1_9SPHN</name>
<accession>A0A5E7YYA1</accession>
<feature type="region of interest" description="Disordered" evidence="1">
    <location>
        <begin position="1"/>
        <end position="42"/>
    </location>
</feature>
<evidence type="ECO:0000313" key="2">
    <source>
        <dbReference type="EMBL" id="VVT11730.1"/>
    </source>
</evidence>